<comment type="caution">
    <text evidence="1">The sequence shown here is derived from an EMBL/GenBank/DDBJ whole genome shotgun (WGS) entry which is preliminary data.</text>
</comment>
<protein>
    <submittedName>
        <fullName evidence="1">Uncharacterized protein</fullName>
    </submittedName>
</protein>
<dbReference type="AlphaFoldDB" id="A0A8X6U8P4"/>
<name>A0A8X6U8P4_NEPPI</name>
<dbReference type="EMBL" id="BMAW01119687">
    <property type="protein sequence ID" value="GFT85849.1"/>
    <property type="molecule type" value="Genomic_DNA"/>
</dbReference>
<accession>A0A8X6U8P4</accession>
<gene>
    <name evidence="1" type="ORF">NPIL_542201</name>
</gene>
<sequence>MTNSMGRIDEGRSDICSVAESIMYILDDTWLTIIQQKEETRKGQDIIKIYMTIGKKLFNFRGELISRGLTYFAATNDTNLSAQDNITERKQFFPTLHSECRITFDTIQRTLSDTALTVILTNNNLRHHEFQKHISK</sequence>
<organism evidence="1 2">
    <name type="scientific">Nephila pilipes</name>
    <name type="common">Giant wood spider</name>
    <name type="synonym">Nephila maculata</name>
    <dbReference type="NCBI Taxonomy" id="299642"/>
    <lineage>
        <taxon>Eukaryota</taxon>
        <taxon>Metazoa</taxon>
        <taxon>Ecdysozoa</taxon>
        <taxon>Arthropoda</taxon>
        <taxon>Chelicerata</taxon>
        <taxon>Arachnida</taxon>
        <taxon>Araneae</taxon>
        <taxon>Araneomorphae</taxon>
        <taxon>Entelegynae</taxon>
        <taxon>Araneoidea</taxon>
        <taxon>Nephilidae</taxon>
        <taxon>Nephila</taxon>
    </lineage>
</organism>
<proteinExistence type="predicted"/>
<reference evidence="1" key="1">
    <citation type="submission" date="2020-08" db="EMBL/GenBank/DDBJ databases">
        <title>Multicomponent nature underlies the extraordinary mechanical properties of spider dragline silk.</title>
        <authorList>
            <person name="Kono N."/>
            <person name="Nakamura H."/>
            <person name="Mori M."/>
            <person name="Yoshida Y."/>
            <person name="Ohtoshi R."/>
            <person name="Malay A.D."/>
            <person name="Moran D.A.P."/>
            <person name="Tomita M."/>
            <person name="Numata K."/>
            <person name="Arakawa K."/>
        </authorList>
    </citation>
    <scope>NUCLEOTIDE SEQUENCE</scope>
</reference>
<keyword evidence="2" id="KW-1185">Reference proteome</keyword>
<evidence type="ECO:0000313" key="2">
    <source>
        <dbReference type="Proteomes" id="UP000887013"/>
    </source>
</evidence>
<evidence type="ECO:0000313" key="1">
    <source>
        <dbReference type="EMBL" id="GFT85849.1"/>
    </source>
</evidence>
<dbReference type="Proteomes" id="UP000887013">
    <property type="component" value="Unassembled WGS sequence"/>
</dbReference>